<proteinExistence type="predicted"/>
<dbReference type="AlphaFoldDB" id="A0A5C3QC49"/>
<protein>
    <submittedName>
        <fullName evidence="1">Uncharacterized protein</fullName>
    </submittedName>
</protein>
<keyword evidence="2" id="KW-1185">Reference proteome</keyword>
<sequence>WEHARSQPGRALDIQCNPNHRLVQKEALNRDVDGIGMAACFPIYTASPLMTSCLWIVTTEHRHIQREGNRSSHMQNDTVVQWSIDFSVAGEADSWQRERGWVGDGINLWSLLLTPRMASIYDRDLTTRQHPVQIRQQVGTSPWSEKQTMATSFGTFYSMAVLWESQCSVVGLPVMVTLLKMFAVQSASIPTYQRLWTFVNAHLQDVMISSRHGDDVDARADVKPSSAWLRSLGREKQARVSELIEGFSPSLRNLQRPKSKGFTTVVASKEYVEFRGWNWVGRNLLHLEVCTLVLDLHPDIDVTTLKWLTSAATSNLVLVVIASFIFKRQEMMGVSAKEHVRYTNNDAANVKAYSSLGKGSRE</sequence>
<name>A0A5C3QC49_9AGAR</name>
<evidence type="ECO:0000313" key="2">
    <source>
        <dbReference type="Proteomes" id="UP000305067"/>
    </source>
</evidence>
<dbReference type="Proteomes" id="UP000305067">
    <property type="component" value="Unassembled WGS sequence"/>
</dbReference>
<gene>
    <name evidence="1" type="ORF">BDV98DRAFT_628042</name>
</gene>
<evidence type="ECO:0000313" key="1">
    <source>
        <dbReference type="EMBL" id="TFK98629.1"/>
    </source>
</evidence>
<organism evidence="1 2">
    <name type="scientific">Pterulicium gracile</name>
    <dbReference type="NCBI Taxonomy" id="1884261"/>
    <lineage>
        <taxon>Eukaryota</taxon>
        <taxon>Fungi</taxon>
        <taxon>Dikarya</taxon>
        <taxon>Basidiomycota</taxon>
        <taxon>Agaricomycotina</taxon>
        <taxon>Agaricomycetes</taxon>
        <taxon>Agaricomycetidae</taxon>
        <taxon>Agaricales</taxon>
        <taxon>Pleurotineae</taxon>
        <taxon>Pterulaceae</taxon>
        <taxon>Pterulicium</taxon>
    </lineage>
</organism>
<reference evidence="1 2" key="1">
    <citation type="journal article" date="2019" name="Nat. Ecol. Evol.">
        <title>Megaphylogeny resolves global patterns of mushroom evolution.</title>
        <authorList>
            <person name="Varga T."/>
            <person name="Krizsan K."/>
            <person name="Foldi C."/>
            <person name="Dima B."/>
            <person name="Sanchez-Garcia M."/>
            <person name="Sanchez-Ramirez S."/>
            <person name="Szollosi G.J."/>
            <person name="Szarkandi J.G."/>
            <person name="Papp V."/>
            <person name="Albert L."/>
            <person name="Andreopoulos W."/>
            <person name="Angelini C."/>
            <person name="Antonin V."/>
            <person name="Barry K.W."/>
            <person name="Bougher N.L."/>
            <person name="Buchanan P."/>
            <person name="Buyck B."/>
            <person name="Bense V."/>
            <person name="Catcheside P."/>
            <person name="Chovatia M."/>
            <person name="Cooper J."/>
            <person name="Damon W."/>
            <person name="Desjardin D."/>
            <person name="Finy P."/>
            <person name="Geml J."/>
            <person name="Haridas S."/>
            <person name="Hughes K."/>
            <person name="Justo A."/>
            <person name="Karasinski D."/>
            <person name="Kautmanova I."/>
            <person name="Kiss B."/>
            <person name="Kocsube S."/>
            <person name="Kotiranta H."/>
            <person name="LaButti K.M."/>
            <person name="Lechner B.E."/>
            <person name="Liimatainen K."/>
            <person name="Lipzen A."/>
            <person name="Lukacs Z."/>
            <person name="Mihaltcheva S."/>
            <person name="Morgado L.N."/>
            <person name="Niskanen T."/>
            <person name="Noordeloos M.E."/>
            <person name="Ohm R.A."/>
            <person name="Ortiz-Santana B."/>
            <person name="Ovrebo C."/>
            <person name="Racz N."/>
            <person name="Riley R."/>
            <person name="Savchenko A."/>
            <person name="Shiryaev A."/>
            <person name="Soop K."/>
            <person name="Spirin V."/>
            <person name="Szebenyi C."/>
            <person name="Tomsovsky M."/>
            <person name="Tulloss R.E."/>
            <person name="Uehling J."/>
            <person name="Grigoriev I.V."/>
            <person name="Vagvolgyi C."/>
            <person name="Papp T."/>
            <person name="Martin F.M."/>
            <person name="Miettinen O."/>
            <person name="Hibbett D.S."/>
            <person name="Nagy L.G."/>
        </authorList>
    </citation>
    <scope>NUCLEOTIDE SEQUENCE [LARGE SCALE GENOMIC DNA]</scope>
    <source>
        <strain evidence="1 2">CBS 309.79</strain>
    </source>
</reference>
<accession>A0A5C3QC49</accession>
<feature type="non-terminal residue" evidence="1">
    <location>
        <position position="1"/>
    </location>
</feature>
<dbReference type="EMBL" id="ML178838">
    <property type="protein sequence ID" value="TFK98629.1"/>
    <property type="molecule type" value="Genomic_DNA"/>
</dbReference>